<dbReference type="AlphaFoldDB" id="A0A2I4G4N8"/>
<dbReference type="InterPro" id="IPR051358">
    <property type="entry name" value="TF_AMS/ICE1/BHLH6-like"/>
</dbReference>
<keyword evidence="2" id="KW-0805">Transcription regulation</keyword>
<evidence type="ECO:0000256" key="2">
    <source>
        <dbReference type="ARBA" id="ARBA00023015"/>
    </source>
</evidence>
<evidence type="ECO:0000313" key="6">
    <source>
        <dbReference type="RefSeq" id="XP_018838873.1"/>
    </source>
</evidence>
<dbReference type="GO" id="GO:0003700">
    <property type="term" value="F:DNA-binding transcription factor activity"/>
    <property type="evidence" value="ECO:0000318"/>
    <property type="project" value="GO_Central"/>
</dbReference>
<dbReference type="FunCoup" id="A0A2I4G4N8">
    <property type="interactions" value="934"/>
</dbReference>
<evidence type="ECO:0000313" key="5">
    <source>
        <dbReference type="Proteomes" id="UP000235220"/>
    </source>
</evidence>
<protein>
    <submittedName>
        <fullName evidence="6">Transcription factor bHLH61-like isoform X1</fullName>
    </submittedName>
</protein>
<evidence type="ECO:0000256" key="4">
    <source>
        <dbReference type="ARBA" id="ARBA00023242"/>
    </source>
</evidence>
<dbReference type="GO" id="GO:0046983">
    <property type="term" value="F:protein dimerization activity"/>
    <property type="evidence" value="ECO:0007669"/>
    <property type="project" value="InterPro"/>
</dbReference>
<dbReference type="InterPro" id="IPR002912">
    <property type="entry name" value="ACT_dom"/>
</dbReference>
<proteinExistence type="predicted"/>
<evidence type="ECO:0000256" key="3">
    <source>
        <dbReference type="ARBA" id="ARBA00023163"/>
    </source>
</evidence>
<dbReference type="OrthoDB" id="1917523at2759"/>
<dbReference type="RefSeq" id="XP_018838873.1">
    <property type="nucleotide sequence ID" value="XM_018983328.2"/>
</dbReference>
<organism evidence="5 6">
    <name type="scientific">Juglans regia</name>
    <name type="common">English walnut</name>
    <dbReference type="NCBI Taxonomy" id="51240"/>
    <lineage>
        <taxon>Eukaryota</taxon>
        <taxon>Viridiplantae</taxon>
        <taxon>Streptophyta</taxon>
        <taxon>Embryophyta</taxon>
        <taxon>Tracheophyta</taxon>
        <taxon>Spermatophyta</taxon>
        <taxon>Magnoliopsida</taxon>
        <taxon>eudicotyledons</taxon>
        <taxon>Gunneridae</taxon>
        <taxon>Pentapetalae</taxon>
        <taxon>rosids</taxon>
        <taxon>fabids</taxon>
        <taxon>Fagales</taxon>
        <taxon>Juglandaceae</taxon>
        <taxon>Juglans</taxon>
    </lineage>
</organism>
<dbReference type="SUPFAM" id="SSF47459">
    <property type="entry name" value="HLH, helix-loop-helix DNA-binding domain"/>
    <property type="match status" value="1"/>
</dbReference>
<keyword evidence="5" id="KW-1185">Reference proteome</keyword>
<gene>
    <name evidence="6" type="primary">LOC109004704</name>
</gene>
<dbReference type="Proteomes" id="UP000235220">
    <property type="component" value="Chromosome 12"/>
</dbReference>
<dbReference type="PANTHER" id="PTHR31945">
    <property type="entry name" value="TRANSCRIPTION FACTOR SCREAM2-RELATED"/>
    <property type="match status" value="1"/>
</dbReference>
<name>A0A2I4G4N8_JUGRE</name>
<dbReference type="GO" id="GO:0005634">
    <property type="term" value="C:nucleus"/>
    <property type="evidence" value="ECO:0000318"/>
    <property type="project" value="GO_Central"/>
</dbReference>
<dbReference type="InterPro" id="IPR036638">
    <property type="entry name" value="HLH_DNA-bd_sf"/>
</dbReference>
<dbReference type="GO" id="GO:0006355">
    <property type="term" value="P:regulation of DNA-templated transcription"/>
    <property type="evidence" value="ECO:0000318"/>
    <property type="project" value="GO_Central"/>
</dbReference>
<dbReference type="CDD" id="cd04873">
    <property type="entry name" value="ACT_UUR-ACR-like"/>
    <property type="match status" value="1"/>
</dbReference>
<comment type="subcellular location">
    <subcellularLocation>
        <location evidence="1">Nucleus</location>
    </subcellularLocation>
</comment>
<dbReference type="KEGG" id="jre:109004704"/>
<accession>A0A2I4G4N8</accession>
<dbReference type="STRING" id="51240.A0A2I4G4N8"/>
<dbReference type="PANTHER" id="PTHR31945:SF5">
    <property type="entry name" value="TRANSCRIPTION FACTOR SCREAM-LIKE PROTEIN"/>
    <property type="match status" value="1"/>
</dbReference>
<dbReference type="Gramene" id="Jr12_24980_p1">
    <property type="protein sequence ID" value="cds.Jr12_24980_p1"/>
    <property type="gene ID" value="Jr12_24980"/>
</dbReference>
<keyword evidence="3" id="KW-0804">Transcription</keyword>
<evidence type="ECO:0000256" key="1">
    <source>
        <dbReference type="ARBA" id="ARBA00004123"/>
    </source>
</evidence>
<reference evidence="6" key="1">
    <citation type="submission" date="2025-08" db="UniProtKB">
        <authorList>
            <consortium name="RefSeq"/>
        </authorList>
    </citation>
    <scope>IDENTIFICATION</scope>
    <source>
        <tissue evidence="6">Leaves</tissue>
    </source>
</reference>
<dbReference type="InterPro" id="IPR054502">
    <property type="entry name" value="bHLH-TF_ACT-like_plant"/>
</dbReference>
<keyword evidence="4" id="KW-0539">Nucleus</keyword>
<sequence length="198" mass="22214">MISISELIDLLFLNSSIEIKERAERKIKIRSRINPWSLVSREHNLREAMHEKLQLLRSITNSHAVIFQLNDSSIVLDASKYIEELKQKVEILNQDLETAQTSSDQNPLPVATVETLEKGFLVNVSSDHKSCPGLLVSILEAFEELGLNVQEARVSCADNFLLQAVGENEEQAESNDAQVVKEAMVQAIKNWSGSTELE</sequence>
<dbReference type="GeneID" id="109004704"/>
<dbReference type="Pfam" id="PF22754">
    <property type="entry name" value="bHLH-TF_ACT-like_plant"/>
    <property type="match status" value="1"/>
</dbReference>
<dbReference type="GO" id="GO:0043565">
    <property type="term" value="F:sequence-specific DNA binding"/>
    <property type="evidence" value="ECO:0000318"/>
    <property type="project" value="GO_Central"/>
</dbReference>
<dbReference type="PROSITE" id="PS51671">
    <property type="entry name" value="ACT"/>
    <property type="match status" value="1"/>
</dbReference>